<dbReference type="EMBL" id="UZAE01015374">
    <property type="protein sequence ID" value="VDO15814.1"/>
    <property type="molecule type" value="Genomic_DNA"/>
</dbReference>
<dbReference type="Pfam" id="PF14961">
    <property type="entry name" value="BROMI"/>
    <property type="match status" value="1"/>
</dbReference>
<keyword evidence="4" id="KW-1185">Reference proteome</keyword>
<accession>A0A0R3TZX8</accession>
<dbReference type="OrthoDB" id="8680608at2759"/>
<gene>
    <name evidence="3" type="ORF">HNAJ_LOCUS13401</name>
</gene>
<feature type="compositionally biased region" description="Low complexity" evidence="1">
    <location>
        <begin position="316"/>
        <end position="325"/>
    </location>
</feature>
<feature type="domain" description="BROMI middle region" evidence="2">
    <location>
        <begin position="432"/>
        <end position="602"/>
    </location>
</feature>
<dbReference type="InterPro" id="IPR016024">
    <property type="entry name" value="ARM-type_fold"/>
</dbReference>
<sequence>MNSEFHSASNLASKSIILDKNGQPISEKTVDGDEEEIQQALLHPDDQGSQIDYLLKRQSKSERDMLSIIPLTNLLPDTNYTFEWSSANQFHLTTTLQFITATTPLTAPSKPTHFVFLVPTASHLRISVFLDDPCPYENGGRAELSNILIRYRPAVQELGHASYRRGSEHLFGYGNWSDTNICMQNQDKEPVDYRPSHLSQQQPPIKWSGDVEIQCDVEVKDPQADLEVAVATVNRFGTSPWVSSIYRASDAMTSAFYQGKSMQQDPILKEFIKERVDEYLDHSGFQNFREKLLLDLLSNARIRKVNASDDEDETSKIQTQTSSITDLETDHHKPLLSELGSSFSSTITQQDPDILCLNSNYLTEMAHSLNPRVSSPFKRRELLKQLIGMPSIETRICDAWTAFPETPVAENPTSDGLIRLGTRKHSSGENSSVYGIRQGLFDALVDDDIELHSLSLKFISKAFSSSSTNIEECYILLADYLEGQFTSNSLNIPFISNGLDINDPKMTRIMRAFLLLHEFHKKLPNSWLRYSEKLTESLMDRCVSFLSVGYSQILEVTVEDDKNRLTPLHIISILDPKAQWFSLWMRGAYGCRPMLKKLEKNKQIEGENTGEDSLMNLVDKCLQRLATSPVANVLCFGLNVDKFPPSISRKGRKISTNSNAFSQSDVSVVDMILSEIRLIFDKIGATEETDKVYPISSSVCVLTKALVNICLTVQNDEYFAHRRSDRFVFCHSPFIR</sequence>
<evidence type="ECO:0000313" key="5">
    <source>
        <dbReference type="WBParaSite" id="HNAJ_0001342701-mRNA-1"/>
    </source>
</evidence>
<dbReference type="WBParaSite" id="HNAJ_0001342701-mRNA-1">
    <property type="protein sequence ID" value="HNAJ_0001342701-mRNA-1"/>
    <property type="gene ID" value="HNAJ_0001342701"/>
</dbReference>
<protein>
    <submittedName>
        <fullName evidence="5">Protein kinase domain-containing protein</fullName>
    </submittedName>
</protein>
<evidence type="ECO:0000313" key="3">
    <source>
        <dbReference type="EMBL" id="VDO15814.1"/>
    </source>
</evidence>
<organism evidence="5">
    <name type="scientific">Rodentolepis nana</name>
    <name type="common">Dwarf tapeworm</name>
    <name type="synonym">Hymenolepis nana</name>
    <dbReference type="NCBI Taxonomy" id="102285"/>
    <lineage>
        <taxon>Eukaryota</taxon>
        <taxon>Metazoa</taxon>
        <taxon>Spiralia</taxon>
        <taxon>Lophotrochozoa</taxon>
        <taxon>Platyhelminthes</taxon>
        <taxon>Cestoda</taxon>
        <taxon>Eucestoda</taxon>
        <taxon>Cyclophyllidea</taxon>
        <taxon>Hymenolepididae</taxon>
        <taxon>Rodentolepis</taxon>
    </lineage>
</organism>
<feature type="region of interest" description="Disordered" evidence="1">
    <location>
        <begin position="308"/>
        <end position="328"/>
    </location>
</feature>
<dbReference type="Proteomes" id="UP000278807">
    <property type="component" value="Unassembled WGS sequence"/>
</dbReference>
<reference evidence="5" key="1">
    <citation type="submission" date="2017-02" db="UniProtKB">
        <authorList>
            <consortium name="WormBaseParasite"/>
        </authorList>
    </citation>
    <scope>IDENTIFICATION</scope>
</reference>
<dbReference type="STRING" id="102285.A0A0R3TZX8"/>
<dbReference type="InterPro" id="IPR032735">
    <property type="entry name" value="BROMI_M"/>
</dbReference>
<dbReference type="SUPFAM" id="SSF48371">
    <property type="entry name" value="ARM repeat"/>
    <property type="match status" value="1"/>
</dbReference>
<dbReference type="AlphaFoldDB" id="A0A0R3TZX8"/>
<proteinExistence type="predicted"/>
<evidence type="ECO:0000259" key="2">
    <source>
        <dbReference type="Pfam" id="PF14961"/>
    </source>
</evidence>
<evidence type="ECO:0000256" key="1">
    <source>
        <dbReference type="SAM" id="MobiDB-lite"/>
    </source>
</evidence>
<evidence type="ECO:0000313" key="4">
    <source>
        <dbReference type="Proteomes" id="UP000278807"/>
    </source>
</evidence>
<name>A0A0R3TZX8_RODNA</name>
<reference evidence="3 4" key="2">
    <citation type="submission" date="2018-11" db="EMBL/GenBank/DDBJ databases">
        <authorList>
            <consortium name="Pathogen Informatics"/>
        </authorList>
    </citation>
    <scope>NUCLEOTIDE SEQUENCE [LARGE SCALE GENOMIC DNA]</scope>
</reference>